<feature type="non-terminal residue" evidence="1">
    <location>
        <position position="1"/>
    </location>
</feature>
<evidence type="ECO:0000313" key="1">
    <source>
        <dbReference type="EMBL" id="POW21755.1"/>
    </source>
</evidence>
<dbReference type="AlphaFoldDB" id="A0A2S4WIY8"/>
<dbReference type="Proteomes" id="UP000238274">
    <property type="component" value="Unassembled WGS sequence"/>
</dbReference>
<name>A0A2S4WIY8_9BASI</name>
<protein>
    <submittedName>
        <fullName evidence="1">Uncharacterized protein</fullName>
    </submittedName>
</protein>
<keyword evidence="2" id="KW-1185">Reference proteome</keyword>
<gene>
    <name evidence="1" type="ORF">PSHT_02097</name>
</gene>
<sequence length="112" mass="12298">RQPSCRCISSFCPKHLIGRIGQAGPGSRLKLISSVGCPGRPPTRRDSFRGSWGFSVASQRSPTHWKQCRPAEVLRSARTVSEELTLRSEADELECSVRCKEFGLAGQLRLAG</sequence>
<reference evidence="1 2" key="1">
    <citation type="submission" date="2017-12" db="EMBL/GenBank/DDBJ databases">
        <title>Gene loss provides genomic basis for host adaptation in cereal stripe rust fungi.</title>
        <authorList>
            <person name="Xia C."/>
        </authorList>
    </citation>
    <scope>NUCLEOTIDE SEQUENCE [LARGE SCALE GENOMIC DNA]</scope>
    <source>
        <strain evidence="1 2">93TX-2</strain>
    </source>
</reference>
<reference evidence="2" key="3">
    <citation type="journal article" date="2018" name="Mol. Plant Microbe Interact.">
        <title>Genome sequence resources for the wheat stripe rust pathogen (Puccinia striiformis f. sp. tritici) and the barley stripe rust pathogen (Puccinia striiformis f. sp. hordei).</title>
        <authorList>
            <person name="Xia C."/>
            <person name="Wang M."/>
            <person name="Yin C."/>
            <person name="Cornejo O.E."/>
            <person name="Hulbert S.H."/>
            <person name="Chen X."/>
        </authorList>
    </citation>
    <scope>NUCLEOTIDE SEQUENCE [LARGE SCALE GENOMIC DNA]</scope>
    <source>
        <strain evidence="2">93TX-2</strain>
    </source>
</reference>
<organism evidence="1 2">
    <name type="scientific">Puccinia striiformis</name>
    <dbReference type="NCBI Taxonomy" id="27350"/>
    <lineage>
        <taxon>Eukaryota</taxon>
        <taxon>Fungi</taxon>
        <taxon>Dikarya</taxon>
        <taxon>Basidiomycota</taxon>
        <taxon>Pucciniomycotina</taxon>
        <taxon>Pucciniomycetes</taxon>
        <taxon>Pucciniales</taxon>
        <taxon>Pucciniaceae</taxon>
        <taxon>Puccinia</taxon>
    </lineage>
</organism>
<evidence type="ECO:0000313" key="2">
    <source>
        <dbReference type="Proteomes" id="UP000238274"/>
    </source>
</evidence>
<reference evidence="2" key="2">
    <citation type="journal article" date="2018" name="BMC Genomics">
        <title>Genomic insights into host adaptation between the wheat stripe rust pathogen (Puccinia striiformis f. sp. tritici) and the barley stripe rust pathogen (Puccinia striiformis f. sp. hordei).</title>
        <authorList>
            <person name="Xia C."/>
            <person name="Wang M."/>
            <person name="Yin C."/>
            <person name="Cornejo O.E."/>
            <person name="Hulbert S.H."/>
            <person name="Chen X."/>
        </authorList>
    </citation>
    <scope>NUCLEOTIDE SEQUENCE [LARGE SCALE GENOMIC DNA]</scope>
    <source>
        <strain evidence="2">93TX-2</strain>
    </source>
</reference>
<accession>A0A2S4WIY8</accession>
<dbReference type="VEuPathDB" id="FungiDB:PSHT_02097"/>
<dbReference type="EMBL" id="PKSM01000017">
    <property type="protein sequence ID" value="POW21755.1"/>
    <property type="molecule type" value="Genomic_DNA"/>
</dbReference>
<proteinExistence type="predicted"/>
<comment type="caution">
    <text evidence="1">The sequence shown here is derived from an EMBL/GenBank/DDBJ whole genome shotgun (WGS) entry which is preliminary data.</text>
</comment>